<feature type="non-terminal residue" evidence="2">
    <location>
        <position position="1"/>
    </location>
</feature>
<keyword evidence="1" id="KW-0175">Coiled coil</keyword>
<gene>
    <name evidence="2" type="ORF">EZS28_051919</name>
</gene>
<organism evidence="2 3">
    <name type="scientific">Streblomastix strix</name>
    <dbReference type="NCBI Taxonomy" id="222440"/>
    <lineage>
        <taxon>Eukaryota</taxon>
        <taxon>Metamonada</taxon>
        <taxon>Preaxostyla</taxon>
        <taxon>Oxymonadida</taxon>
        <taxon>Streblomastigidae</taxon>
        <taxon>Streblomastix</taxon>
    </lineage>
</organism>
<accession>A0A5J4SU69</accession>
<proteinExistence type="predicted"/>
<evidence type="ECO:0000313" key="2">
    <source>
        <dbReference type="EMBL" id="KAA6349736.1"/>
    </source>
</evidence>
<feature type="non-terminal residue" evidence="2">
    <location>
        <position position="312"/>
    </location>
</feature>
<evidence type="ECO:0000256" key="1">
    <source>
        <dbReference type="SAM" id="Coils"/>
    </source>
</evidence>
<comment type="caution">
    <text evidence="2">The sequence shown here is derived from an EMBL/GenBank/DDBJ whole genome shotgun (WGS) entry which is preliminary data.</text>
</comment>
<reference evidence="2 3" key="1">
    <citation type="submission" date="2019-03" db="EMBL/GenBank/DDBJ databases">
        <title>Single cell metagenomics reveals metabolic interactions within the superorganism composed of flagellate Streblomastix strix and complex community of Bacteroidetes bacteria on its surface.</title>
        <authorList>
            <person name="Treitli S.C."/>
            <person name="Kolisko M."/>
            <person name="Husnik F."/>
            <person name="Keeling P."/>
            <person name="Hampl V."/>
        </authorList>
    </citation>
    <scope>NUCLEOTIDE SEQUENCE [LARGE SCALE GENOMIC DNA]</scope>
    <source>
        <strain evidence="2">ST1C</strain>
    </source>
</reference>
<dbReference type="EMBL" id="SNRW01039786">
    <property type="protein sequence ID" value="KAA6349736.1"/>
    <property type="molecule type" value="Genomic_DNA"/>
</dbReference>
<name>A0A5J4SU69_9EUKA</name>
<evidence type="ECO:0000313" key="3">
    <source>
        <dbReference type="Proteomes" id="UP000324800"/>
    </source>
</evidence>
<sequence>HNDPVFEISLPIFVFFTHLIQDYLVRIKRSPLPIVYKLKREIKLRASNNSEIVENTSYAFGIKFNSLSGVVTSSELLLTGNVFDKLSISGTKDDAEKRALKRAERRREEIQKQNEKRRRLEEAAKKGRLYEEEKRAQRKGVDNTIPSARIVVALPAITVETKVHLEGELVEQTIRILEESPEEIVEVKKPKNQPQVASKTIEQQLPPIFIEALKIDDIKIDLIERKDKKSKSEISIEEQDLYTLIETVNEERICNIEQAKGNKKMMMFHYENQVRKLGLLIATIPATLNLIQLIVPAKPQSNNKVVENLEQS</sequence>
<protein>
    <submittedName>
        <fullName evidence="2">Uncharacterized protein</fullName>
    </submittedName>
</protein>
<dbReference type="Proteomes" id="UP000324800">
    <property type="component" value="Unassembled WGS sequence"/>
</dbReference>
<dbReference type="AlphaFoldDB" id="A0A5J4SU69"/>
<feature type="coiled-coil region" evidence="1">
    <location>
        <begin position="93"/>
        <end position="126"/>
    </location>
</feature>